<evidence type="ECO:0000313" key="1">
    <source>
        <dbReference type="EMBL" id="MPN56877.1"/>
    </source>
</evidence>
<name>A0A645J0E4_9ZZZZ</name>
<dbReference type="EMBL" id="VSSQ01127748">
    <property type="protein sequence ID" value="MPN56877.1"/>
    <property type="molecule type" value="Genomic_DNA"/>
</dbReference>
<accession>A0A645J0E4</accession>
<reference evidence="1" key="1">
    <citation type="submission" date="2019-08" db="EMBL/GenBank/DDBJ databases">
        <authorList>
            <person name="Kucharzyk K."/>
            <person name="Murdoch R.W."/>
            <person name="Higgins S."/>
            <person name="Loffler F."/>
        </authorList>
    </citation>
    <scope>NUCLEOTIDE SEQUENCE</scope>
</reference>
<organism evidence="1">
    <name type="scientific">bioreactor metagenome</name>
    <dbReference type="NCBI Taxonomy" id="1076179"/>
    <lineage>
        <taxon>unclassified sequences</taxon>
        <taxon>metagenomes</taxon>
        <taxon>ecological metagenomes</taxon>
    </lineage>
</organism>
<dbReference type="AlphaFoldDB" id="A0A645J0E4"/>
<comment type="caution">
    <text evidence="1">The sequence shown here is derived from an EMBL/GenBank/DDBJ whole genome shotgun (WGS) entry which is preliminary data.</text>
</comment>
<gene>
    <name evidence="1" type="ORF">SDC9_204570</name>
</gene>
<protein>
    <submittedName>
        <fullName evidence="1">Uncharacterized protein</fullName>
    </submittedName>
</protein>
<proteinExistence type="predicted"/>
<sequence>MAANEEYLQYPDWVRQFYRLRLAYITEATEITGYELDFDL</sequence>